<comment type="caution">
    <text evidence="2">The sequence shown here is derived from an EMBL/GenBank/DDBJ whole genome shotgun (WGS) entry which is preliminary data.</text>
</comment>
<reference evidence="2 3" key="1">
    <citation type="journal article" date="2019" name="Int. J. Syst. Evol. Microbiol.">
        <title>The Global Catalogue of Microorganisms (GCM) 10K type strain sequencing project: providing services to taxonomists for standard genome sequencing and annotation.</title>
        <authorList>
            <consortium name="The Broad Institute Genomics Platform"/>
            <consortium name="The Broad Institute Genome Sequencing Center for Infectious Disease"/>
            <person name="Wu L."/>
            <person name="Ma J."/>
        </authorList>
    </citation>
    <scope>NUCLEOTIDE SEQUENCE [LARGE SCALE GENOMIC DNA]</scope>
    <source>
        <strain evidence="2 3">JCM 9933</strain>
    </source>
</reference>
<proteinExistence type="predicted"/>
<dbReference type="EMBL" id="BAAAFZ010000009">
    <property type="protein sequence ID" value="GAA0574311.1"/>
    <property type="molecule type" value="Genomic_DNA"/>
</dbReference>
<feature type="compositionally biased region" description="Low complexity" evidence="1">
    <location>
        <begin position="26"/>
        <end position="37"/>
    </location>
</feature>
<dbReference type="Proteomes" id="UP001501588">
    <property type="component" value="Unassembled WGS sequence"/>
</dbReference>
<sequence length="123" mass="13109">MYRRGKQVTRTAQTSAAAPSRRDDAQATATSAKASAAVSDGIELQSARSCRWPSGGNGKSGMATRGRGRAGSRFCAALASASVRTTPAAPRRARHITRLKLIRRQMYGRGKLDLLRARLLAPA</sequence>
<protein>
    <recommendedName>
        <fullName evidence="4">Transposase</fullName>
    </recommendedName>
</protein>
<name>A0ABN1ETX9_9PROT</name>
<feature type="compositionally biased region" description="Polar residues" evidence="1">
    <location>
        <begin position="8"/>
        <end position="17"/>
    </location>
</feature>
<gene>
    <name evidence="2" type="ORF">GCM10009416_11240</name>
</gene>
<keyword evidence="3" id="KW-1185">Reference proteome</keyword>
<organism evidence="2 3">
    <name type="scientific">Craurococcus roseus</name>
    <dbReference type="NCBI Taxonomy" id="77585"/>
    <lineage>
        <taxon>Bacteria</taxon>
        <taxon>Pseudomonadati</taxon>
        <taxon>Pseudomonadota</taxon>
        <taxon>Alphaproteobacteria</taxon>
        <taxon>Acetobacterales</taxon>
        <taxon>Acetobacteraceae</taxon>
        <taxon>Craurococcus</taxon>
    </lineage>
</organism>
<evidence type="ECO:0000313" key="2">
    <source>
        <dbReference type="EMBL" id="GAA0574311.1"/>
    </source>
</evidence>
<evidence type="ECO:0000256" key="1">
    <source>
        <dbReference type="SAM" id="MobiDB-lite"/>
    </source>
</evidence>
<evidence type="ECO:0000313" key="3">
    <source>
        <dbReference type="Proteomes" id="UP001501588"/>
    </source>
</evidence>
<feature type="region of interest" description="Disordered" evidence="1">
    <location>
        <begin position="1"/>
        <end position="38"/>
    </location>
</feature>
<evidence type="ECO:0008006" key="4">
    <source>
        <dbReference type="Google" id="ProtNLM"/>
    </source>
</evidence>
<accession>A0ABN1ETX9</accession>
<feature type="region of interest" description="Disordered" evidence="1">
    <location>
        <begin position="48"/>
        <end position="67"/>
    </location>
</feature>